<dbReference type="PANTHER" id="PTHR30290">
    <property type="entry name" value="PERIPLASMIC BINDING COMPONENT OF ABC TRANSPORTER"/>
    <property type="match status" value="1"/>
</dbReference>
<keyword evidence="3" id="KW-0813">Transport</keyword>
<dbReference type="PANTHER" id="PTHR30290:SF10">
    <property type="entry name" value="PERIPLASMIC OLIGOPEPTIDE-BINDING PROTEIN-RELATED"/>
    <property type="match status" value="1"/>
</dbReference>
<dbReference type="Gene3D" id="3.10.105.10">
    <property type="entry name" value="Dipeptide-binding Protein, Domain 3"/>
    <property type="match status" value="1"/>
</dbReference>
<evidence type="ECO:0000259" key="6">
    <source>
        <dbReference type="Pfam" id="PF00496"/>
    </source>
</evidence>
<evidence type="ECO:0000256" key="2">
    <source>
        <dbReference type="ARBA" id="ARBA00005695"/>
    </source>
</evidence>
<dbReference type="RefSeq" id="WP_058930602.1">
    <property type="nucleotide sequence ID" value="NZ_CP013747.1"/>
</dbReference>
<dbReference type="GO" id="GO:0043190">
    <property type="term" value="C:ATP-binding cassette (ABC) transporter complex"/>
    <property type="evidence" value="ECO:0007669"/>
    <property type="project" value="InterPro"/>
</dbReference>
<dbReference type="InterPro" id="IPR039424">
    <property type="entry name" value="SBP_5"/>
</dbReference>
<accession>A0A0U3QMD7</accession>
<dbReference type="InterPro" id="IPR030678">
    <property type="entry name" value="Peptide/Ni-bd"/>
</dbReference>
<evidence type="ECO:0000256" key="3">
    <source>
        <dbReference type="ARBA" id="ARBA00022448"/>
    </source>
</evidence>
<feature type="signal peptide" evidence="5">
    <location>
        <begin position="1"/>
        <end position="21"/>
    </location>
</feature>
<dbReference type="PROSITE" id="PS01040">
    <property type="entry name" value="SBP_BACTERIAL_5"/>
    <property type="match status" value="1"/>
</dbReference>
<evidence type="ECO:0000313" key="8">
    <source>
        <dbReference type="Proteomes" id="UP000065151"/>
    </source>
</evidence>
<dbReference type="PROSITE" id="PS51257">
    <property type="entry name" value="PROKAR_LIPOPROTEIN"/>
    <property type="match status" value="1"/>
</dbReference>
<dbReference type="AlphaFoldDB" id="A0A0U3QMD7"/>
<gene>
    <name evidence="7" type="ORF">AU252_10115</name>
</gene>
<dbReference type="Proteomes" id="UP000065151">
    <property type="component" value="Chromosome"/>
</dbReference>
<keyword evidence="4 5" id="KW-0732">Signal</keyword>
<dbReference type="GO" id="GO:1904680">
    <property type="term" value="F:peptide transmembrane transporter activity"/>
    <property type="evidence" value="ECO:0007669"/>
    <property type="project" value="TreeGrafter"/>
</dbReference>
<dbReference type="GO" id="GO:0015833">
    <property type="term" value="P:peptide transport"/>
    <property type="evidence" value="ECO:0007669"/>
    <property type="project" value="TreeGrafter"/>
</dbReference>
<proteinExistence type="inferred from homology"/>
<dbReference type="GO" id="GO:0042597">
    <property type="term" value="C:periplasmic space"/>
    <property type="evidence" value="ECO:0007669"/>
    <property type="project" value="UniProtKB-ARBA"/>
</dbReference>
<comment type="subcellular location">
    <subcellularLocation>
        <location evidence="1">Cell membrane</location>
        <topology evidence="1">Lipid-anchor</topology>
    </subcellularLocation>
</comment>
<protein>
    <recommendedName>
        <fullName evidence="6">Solute-binding protein family 5 domain-containing protein</fullName>
    </recommendedName>
</protein>
<dbReference type="InterPro" id="IPR023765">
    <property type="entry name" value="SBP_5_CS"/>
</dbReference>
<dbReference type="Gene3D" id="3.40.190.10">
    <property type="entry name" value="Periplasmic binding protein-like II"/>
    <property type="match status" value="1"/>
</dbReference>
<sequence length="515" mass="56064">MMSIKRRFVATAAAALVSALAFTGCSGTPQESTSNQEGPATAPLLRIGALQEPQSYDPAQANEGHLAPIYQAVYDTLIKREADGALSPMLATSWEPGQDGLSYTLKLREGVKFTDGEAFDSAAVKANVEHFKKANGPLASSMDSVVGVETPDTTTAVLKLSEADPGLPYSLTNAAGYMGSPKALETTGIKTNPVGSGPYVLDVANTVAGSKITMTRNADYWGDKLPYDKVEFQVLAEETARLNALKSGQVDAAVFQRTATAAEAEGAGLLHKPYATNWEGIWFFDRDGTKMPQLKDVRVREALSLAIDREALLQSVGLGKGELTSQTFGPATQGYDQALDGKYAYDPDRARELLKEAGAENLAVTLPVSQAFDPSIYDGIEQNWKDVGVNVTRHQWAPGTAIASMLRGEFSVAYMSLVQRDDWRHIQLLLAPNATWNPFKTERPEIDELITKAQTGDEKAIAEAAKEINKIVVDEYWFSPIYRLEQHFYHNDKVDVQNQAEQAVPSIYNYKPTGK</sequence>
<evidence type="ECO:0000256" key="4">
    <source>
        <dbReference type="ARBA" id="ARBA00022729"/>
    </source>
</evidence>
<evidence type="ECO:0000256" key="1">
    <source>
        <dbReference type="ARBA" id="ARBA00004193"/>
    </source>
</evidence>
<dbReference type="SUPFAM" id="SSF53850">
    <property type="entry name" value="Periplasmic binding protein-like II"/>
    <property type="match status" value="1"/>
</dbReference>
<feature type="chain" id="PRO_5006843829" description="Solute-binding protein family 5 domain-containing protein" evidence="5">
    <location>
        <begin position="22"/>
        <end position="515"/>
    </location>
</feature>
<dbReference type="InterPro" id="IPR000914">
    <property type="entry name" value="SBP_5_dom"/>
</dbReference>
<name>A0A0U3QMD7_9MICC</name>
<organism evidence="7">
    <name type="scientific">Pseudarthrobacter sulfonivorans</name>
    <dbReference type="NCBI Taxonomy" id="121292"/>
    <lineage>
        <taxon>Bacteria</taxon>
        <taxon>Bacillati</taxon>
        <taxon>Actinomycetota</taxon>
        <taxon>Actinomycetes</taxon>
        <taxon>Micrococcales</taxon>
        <taxon>Micrococcaceae</taxon>
        <taxon>Pseudarthrobacter</taxon>
    </lineage>
</organism>
<reference evidence="7 8" key="1">
    <citation type="submission" date="2015-12" db="EMBL/GenBank/DDBJ databases">
        <authorList>
            <person name="Shamseldin A."/>
            <person name="Moawad H."/>
            <person name="Abd El-Rahim W.M."/>
            <person name="Sadowsky M.J."/>
        </authorList>
    </citation>
    <scope>NUCLEOTIDE SEQUENCE [LARGE SCALE GENOMIC DNA]</scope>
    <source>
        <strain evidence="7 8">Ar51</strain>
    </source>
</reference>
<comment type="similarity">
    <text evidence="2">Belongs to the bacterial solute-binding protein 5 family.</text>
</comment>
<evidence type="ECO:0000313" key="7">
    <source>
        <dbReference type="EMBL" id="ALV41460.1"/>
    </source>
</evidence>
<dbReference type="KEGG" id="psul:AU252_10115"/>
<dbReference type="EMBL" id="CP013747">
    <property type="protein sequence ID" value="ALV41460.1"/>
    <property type="molecule type" value="Genomic_DNA"/>
</dbReference>
<dbReference type="Pfam" id="PF00496">
    <property type="entry name" value="SBP_bac_5"/>
    <property type="match status" value="1"/>
</dbReference>
<feature type="domain" description="Solute-binding protein family 5" evidence="6">
    <location>
        <begin position="86"/>
        <end position="418"/>
    </location>
</feature>
<dbReference type="STRING" id="121292.AU252_10115"/>
<dbReference type="PIRSF" id="PIRSF002741">
    <property type="entry name" value="MppA"/>
    <property type="match status" value="1"/>
</dbReference>
<evidence type="ECO:0000256" key="5">
    <source>
        <dbReference type="SAM" id="SignalP"/>
    </source>
</evidence>